<dbReference type="InterPro" id="IPR001310">
    <property type="entry name" value="Histidine_triad_HIT"/>
</dbReference>
<evidence type="ECO:0000313" key="5">
    <source>
        <dbReference type="EMBL" id="HIU40645.1"/>
    </source>
</evidence>
<dbReference type="PANTHER" id="PTHR46648">
    <property type="entry name" value="HIT FAMILY PROTEIN 1"/>
    <property type="match status" value="1"/>
</dbReference>
<evidence type="ECO:0000256" key="1">
    <source>
        <dbReference type="PIRSR" id="PIRSR601310-1"/>
    </source>
</evidence>
<evidence type="ECO:0000259" key="4">
    <source>
        <dbReference type="PROSITE" id="PS51084"/>
    </source>
</evidence>
<dbReference type="GO" id="GO:0009117">
    <property type="term" value="P:nucleotide metabolic process"/>
    <property type="evidence" value="ECO:0007669"/>
    <property type="project" value="TreeGrafter"/>
</dbReference>
<reference evidence="5" key="1">
    <citation type="submission" date="2020-10" db="EMBL/GenBank/DDBJ databases">
        <authorList>
            <person name="Gilroy R."/>
        </authorList>
    </citation>
    <scope>NUCLEOTIDE SEQUENCE</scope>
    <source>
        <strain evidence="5">CHK193-30670</strain>
    </source>
</reference>
<evidence type="ECO:0000256" key="2">
    <source>
        <dbReference type="PIRSR" id="PIRSR601310-3"/>
    </source>
</evidence>
<dbReference type="GO" id="GO:0003824">
    <property type="term" value="F:catalytic activity"/>
    <property type="evidence" value="ECO:0007669"/>
    <property type="project" value="InterPro"/>
</dbReference>
<protein>
    <submittedName>
        <fullName evidence="5">HIT domain-containing protein</fullName>
    </submittedName>
</protein>
<dbReference type="SUPFAM" id="SSF54197">
    <property type="entry name" value="HIT-like"/>
    <property type="match status" value="1"/>
</dbReference>
<dbReference type="PANTHER" id="PTHR46648:SF1">
    <property type="entry name" value="ADENOSINE 5'-MONOPHOSPHORAMIDASE HNT1"/>
    <property type="match status" value="1"/>
</dbReference>
<evidence type="ECO:0000256" key="3">
    <source>
        <dbReference type="PROSITE-ProRule" id="PRU00464"/>
    </source>
</evidence>
<dbReference type="PRINTS" id="PR00332">
    <property type="entry name" value="HISTRIAD"/>
</dbReference>
<comment type="caution">
    <text evidence="5">The sequence shown here is derived from an EMBL/GenBank/DDBJ whole genome shotgun (WGS) entry which is preliminary data.</text>
</comment>
<dbReference type="InterPro" id="IPR036265">
    <property type="entry name" value="HIT-like_sf"/>
</dbReference>
<name>A0A9D1LIC4_9FIRM</name>
<accession>A0A9D1LIC4</accession>
<reference evidence="5" key="2">
    <citation type="journal article" date="2021" name="PeerJ">
        <title>Extensive microbial diversity within the chicken gut microbiome revealed by metagenomics and culture.</title>
        <authorList>
            <person name="Gilroy R."/>
            <person name="Ravi A."/>
            <person name="Getino M."/>
            <person name="Pursley I."/>
            <person name="Horton D.L."/>
            <person name="Alikhan N.F."/>
            <person name="Baker D."/>
            <person name="Gharbi K."/>
            <person name="Hall N."/>
            <person name="Watson M."/>
            <person name="Adriaenssens E.M."/>
            <person name="Foster-Nyarko E."/>
            <person name="Jarju S."/>
            <person name="Secka A."/>
            <person name="Antonio M."/>
            <person name="Oren A."/>
            <person name="Chaudhuri R.R."/>
            <person name="La Ragione R."/>
            <person name="Hildebrand F."/>
            <person name="Pallen M.J."/>
        </authorList>
    </citation>
    <scope>NUCLEOTIDE SEQUENCE</scope>
    <source>
        <strain evidence="5">CHK193-30670</strain>
    </source>
</reference>
<dbReference type="InterPro" id="IPR011146">
    <property type="entry name" value="HIT-like"/>
</dbReference>
<feature type="domain" description="HIT" evidence="4">
    <location>
        <begin position="5"/>
        <end position="110"/>
    </location>
</feature>
<dbReference type="Pfam" id="PF01230">
    <property type="entry name" value="HIT"/>
    <property type="match status" value="1"/>
</dbReference>
<dbReference type="Gene3D" id="3.30.428.10">
    <property type="entry name" value="HIT-like"/>
    <property type="match status" value="1"/>
</dbReference>
<organism evidence="5 6">
    <name type="scientific">Candidatus Aphodocola excrementigallinarum</name>
    <dbReference type="NCBI Taxonomy" id="2840670"/>
    <lineage>
        <taxon>Bacteria</taxon>
        <taxon>Bacillati</taxon>
        <taxon>Bacillota</taxon>
        <taxon>Bacilli</taxon>
        <taxon>Candidatus Aphodocola</taxon>
    </lineage>
</organism>
<dbReference type="AlphaFoldDB" id="A0A9D1LIC4"/>
<dbReference type="PROSITE" id="PS51084">
    <property type="entry name" value="HIT_2"/>
    <property type="match status" value="1"/>
</dbReference>
<feature type="active site" description="Tele-AMP-histidine intermediate" evidence="1">
    <location>
        <position position="97"/>
    </location>
</feature>
<gene>
    <name evidence="5" type="ORF">IAB68_05035</name>
</gene>
<dbReference type="EMBL" id="DVMT01000051">
    <property type="protein sequence ID" value="HIU40645.1"/>
    <property type="molecule type" value="Genomic_DNA"/>
</dbReference>
<feature type="short sequence motif" description="Histidine triad motif" evidence="2 3">
    <location>
        <begin position="95"/>
        <end position="99"/>
    </location>
</feature>
<sequence>MKDCIFCKIVNGEIPSMKVYEDDLCMAYLDINPDSDGHTLIIPKEHYEDIYELPNDVLEHIFDVAKNLMNELKSKLNSTGFTLIENYGSAQEVKHFHLHIKPHYENKKTVELVKHKELIKDPKDVYEIIKKA</sequence>
<dbReference type="Proteomes" id="UP000824074">
    <property type="component" value="Unassembled WGS sequence"/>
</dbReference>
<proteinExistence type="predicted"/>
<evidence type="ECO:0000313" key="6">
    <source>
        <dbReference type="Proteomes" id="UP000824074"/>
    </source>
</evidence>